<dbReference type="InterPro" id="IPR032675">
    <property type="entry name" value="LRR_dom_sf"/>
</dbReference>
<evidence type="ECO:0000256" key="6">
    <source>
        <dbReference type="ARBA" id="ARBA00022614"/>
    </source>
</evidence>
<dbReference type="Proteomes" id="UP001443914">
    <property type="component" value="Unassembled WGS sequence"/>
</dbReference>
<dbReference type="PANTHER" id="PTHR27008">
    <property type="entry name" value="OS04G0122200 PROTEIN"/>
    <property type="match status" value="1"/>
</dbReference>
<dbReference type="EMBL" id="JBDFQZ010000003">
    <property type="protein sequence ID" value="KAK9743109.1"/>
    <property type="molecule type" value="Genomic_DNA"/>
</dbReference>
<keyword evidence="10" id="KW-0677">Repeat</keyword>
<keyword evidence="4" id="KW-0723">Serine/threonine-protein kinase</keyword>
<feature type="transmembrane region" description="Helical" evidence="21">
    <location>
        <begin position="474"/>
        <end position="496"/>
    </location>
</feature>
<dbReference type="Pfam" id="PF00069">
    <property type="entry name" value="Pkinase"/>
    <property type="match status" value="1"/>
</dbReference>
<dbReference type="PROSITE" id="PS50011">
    <property type="entry name" value="PROTEIN_KINASE_DOM"/>
    <property type="match status" value="1"/>
</dbReference>
<keyword evidence="3" id="KW-1003">Cell membrane</keyword>
<dbReference type="InterPro" id="IPR000719">
    <property type="entry name" value="Prot_kinase_dom"/>
</dbReference>
<dbReference type="SUPFAM" id="SSF52058">
    <property type="entry name" value="L domain-like"/>
    <property type="match status" value="1"/>
</dbReference>
<dbReference type="GO" id="GO:0004674">
    <property type="term" value="F:protein serine/threonine kinase activity"/>
    <property type="evidence" value="ECO:0007669"/>
    <property type="project" value="UniProtKB-KW"/>
</dbReference>
<evidence type="ECO:0000256" key="21">
    <source>
        <dbReference type="SAM" id="Phobius"/>
    </source>
</evidence>
<dbReference type="Pfam" id="PF00560">
    <property type="entry name" value="LRR_1"/>
    <property type="match status" value="4"/>
</dbReference>
<keyword evidence="24" id="KW-1185">Reference proteome</keyword>
<evidence type="ECO:0000256" key="11">
    <source>
        <dbReference type="ARBA" id="ARBA00022741"/>
    </source>
</evidence>
<evidence type="ECO:0000256" key="9">
    <source>
        <dbReference type="ARBA" id="ARBA00022729"/>
    </source>
</evidence>
<dbReference type="InterPro" id="IPR011009">
    <property type="entry name" value="Kinase-like_dom_sf"/>
</dbReference>
<dbReference type="Pfam" id="PF13855">
    <property type="entry name" value="LRR_8"/>
    <property type="match status" value="2"/>
</dbReference>
<proteinExistence type="predicted"/>
<evidence type="ECO:0000256" key="4">
    <source>
        <dbReference type="ARBA" id="ARBA00022527"/>
    </source>
</evidence>
<comment type="subcellular location">
    <subcellularLocation>
        <location evidence="1">Cell membrane</location>
        <topology evidence="1">Single-pass membrane protein</topology>
    </subcellularLocation>
</comment>
<evidence type="ECO:0000259" key="22">
    <source>
        <dbReference type="PROSITE" id="PS50011"/>
    </source>
</evidence>
<evidence type="ECO:0000256" key="20">
    <source>
        <dbReference type="PROSITE-ProRule" id="PRU10141"/>
    </source>
</evidence>
<keyword evidence="7" id="KW-0808">Transferase</keyword>
<evidence type="ECO:0000313" key="23">
    <source>
        <dbReference type="EMBL" id="KAK9743109.1"/>
    </source>
</evidence>
<dbReference type="GO" id="GO:0005524">
    <property type="term" value="F:ATP binding"/>
    <property type="evidence" value="ECO:0007669"/>
    <property type="project" value="UniProtKB-UniRule"/>
</dbReference>
<keyword evidence="16" id="KW-0675">Receptor</keyword>
<dbReference type="EC" id="2.7.11.1" evidence="2"/>
<evidence type="ECO:0000256" key="12">
    <source>
        <dbReference type="ARBA" id="ARBA00022777"/>
    </source>
</evidence>
<keyword evidence="17" id="KW-0325">Glycoprotein</keyword>
<keyword evidence="6" id="KW-0433">Leucine-rich repeat</keyword>
<evidence type="ECO:0000256" key="5">
    <source>
        <dbReference type="ARBA" id="ARBA00022553"/>
    </source>
</evidence>
<keyword evidence="12" id="KW-0418">Kinase</keyword>
<comment type="caution">
    <text evidence="23">The sequence shown here is derived from an EMBL/GenBank/DDBJ whole genome shotgun (WGS) entry which is preliminary data.</text>
</comment>
<dbReference type="InterPro" id="IPR051809">
    <property type="entry name" value="Plant_receptor-like_S/T_kinase"/>
</dbReference>
<evidence type="ECO:0000256" key="13">
    <source>
        <dbReference type="ARBA" id="ARBA00022840"/>
    </source>
</evidence>
<dbReference type="Gene3D" id="3.80.10.10">
    <property type="entry name" value="Ribonuclease Inhibitor"/>
    <property type="match status" value="2"/>
</dbReference>
<keyword evidence="14 21" id="KW-1133">Transmembrane helix</keyword>
<dbReference type="PANTHER" id="PTHR27008:SF499">
    <property type="entry name" value="OS06G0581500 PROTEIN"/>
    <property type="match status" value="1"/>
</dbReference>
<evidence type="ECO:0000256" key="17">
    <source>
        <dbReference type="ARBA" id="ARBA00023180"/>
    </source>
</evidence>
<feature type="domain" description="Protein kinase" evidence="22">
    <location>
        <begin position="529"/>
        <end position="821"/>
    </location>
</feature>
<dbReference type="SUPFAM" id="SSF52047">
    <property type="entry name" value="RNI-like"/>
    <property type="match status" value="1"/>
</dbReference>
<evidence type="ECO:0000256" key="2">
    <source>
        <dbReference type="ARBA" id="ARBA00012513"/>
    </source>
</evidence>
<keyword evidence="15 21" id="KW-0472">Membrane</keyword>
<feature type="binding site" evidence="20">
    <location>
        <position position="556"/>
    </location>
    <ligand>
        <name>ATP</name>
        <dbReference type="ChEBI" id="CHEBI:30616"/>
    </ligand>
</feature>
<evidence type="ECO:0000256" key="19">
    <source>
        <dbReference type="ARBA" id="ARBA00048679"/>
    </source>
</evidence>
<sequence length="831" mass="91333">MGFNKLEGKLPTELRALSKLEHFGVPHNNLTGPLFDIIQNFTSLLFISATGNSFTGTIPDSISRMQNLKYLALGINKLSGALPASLFNISSLQVIDLPFNQLHGELPPDMGIPTPYLVWLNLAENYFSGSIPMTITNLTNLEYMELHENSFTGKVPRDLGHFPNLNFFSAEENYLMGDLNFINTLVNCTQLSHLSLAGNSFSGILPISIVNLSTTLTTLVLGFSLIEGTFPADITKLINLELLQIAETKLSGYLPHDIGKLRKLEVLDLSSNRLTGKIPNSLGDLSFLIELYLQGNILEGSIPSSLVNCQSLLYLNLSYNQLSGTLSNEIFEGSTAFIELEFSHNHLEGTLPSEIGRLTTLQYLKIDRNFFHGDVPSSFASLASLQEINFSRNNLSGTIPAFFSRFSLINHLDLSYNDFEGRVPTNSVFANASAVSLVGNSRLCGGVQQLHLPKCIENEGMEKKKRSLSHTLKLVIPVISAFVGALIMATGIYVACIRKKMRPSSSGSPMGESFMKVSYQQLLKATSGFSPDSLLGAGSFGSVFKGILDGKMVAVKVLNLQHHAASKSFMAECKALRNVRHRNLVGIITACSSIDFQGNDFRALVYEFMPNGSLDKWLYGVVRKMSLPQRVGVAIDVAHAIGYLHHECETPIVHCDLKPSNILLDDDMTAHVGDFGLARFLTQPRHPNQSSTIGIMGSIGYAAPEYGLGSEASTAGDIYSYGILLLELMTGKSPTDHMFKEDYNLHMYAEAALPDQVLRIVDPTLEDNLTEESDDNAHQRRVECIISVIDVGVSCSNHLPQDRMKITDAISRLQSARDNFLHAKRRRILTA</sequence>
<evidence type="ECO:0000256" key="8">
    <source>
        <dbReference type="ARBA" id="ARBA00022692"/>
    </source>
</evidence>
<keyword evidence="13 20" id="KW-0067">ATP-binding</keyword>
<comment type="catalytic activity">
    <reaction evidence="19">
        <text>L-seryl-[protein] + ATP = O-phospho-L-seryl-[protein] + ADP + H(+)</text>
        <dbReference type="Rhea" id="RHEA:17989"/>
        <dbReference type="Rhea" id="RHEA-COMP:9863"/>
        <dbReference type="Rhea" id="RHEA-COMP:11604"/>
        <dbReference type="ChEBI" id="CHEBI:15378"/>
        <dbReference type="ChEBI" id="CHEBI:29999"/>
        <dbReference type="ChEBI" id="CHEBI:30616"/>
        <dbReference type="ChEBI" id="CHEBI:83421"/>
        <dbReference type="ChEBI" id="CHEBI:456216"/>
        <dbReference type="EC" id="2.7.11.1"/>
    </reaction>
</comment>
<evidence type="ECO:0000256" key="14">
    <source>
        <dbReference type="ARBA" id="ARBA00022989"/>
    </source>
</evidence>
<evidence type="ECO:0000256" key="15">
    <source>
        <dbReference type="ARBA" id="ARBA00023136"/>
    </source>
</evidence>
<dbReference type="AlphaFoldDB" id="A0AAW1M200"/>
<comment type="catalytic activity">
    <reaction evidence="18">
        <text>L-threonyl-[protein] + ATP = O-phospho-L-threonyl-[protein] + ADP + H(+)</text>
        <dbReference type="Rhea" id="RHEA:46608"/>
        <dbReference type="Rhea" id="RHEA-COMP:11060"/>
        <dbReference type="Rhea" id="RHEA-COMP:11605"/>
        <dbReference type="ChEBI" id="CHEBI:15378"/>
        <dbReference type="ChEBI" id="CHEBI:30013"/>
        <dbReference type="ChEBI" id="CHEBI:30616"/>
        <dbReference type="ChEBI" id="CHEBI:61977"/>
        <dbReference type="ChEBI" id="CHEBI:456216"/>
        <dbReference type="EC" id="2.7.11.1"/>
    </reaction>
</comment>
<dbReference type="FunFam" id="3.80.10.10:FF:000095">
    <property type="entry name" value="LRR receptor-like serine/threonine-protein kinase GSO1"/>
    <property type="match status" value="2"/>
</dbReference>
<accession>A0AAW1M200</accession>
<dbReference type="SMART" id="SM00220">
    <property type="entry name" value="S_TKc"/>
    <property type="match status" value="1"/>
</dbReference>
<dbReference type="FunFam" id="1.10.510.10:FF:000358">
    <property type="entry name" value="Putative leucine-rich repeat receptor-like serine/threonine-protein kinase"/>
    <property type="match status" value="1"/>
</dbReference>
<reference evidence="23 24" key="1">
    <citation type="submission" date="2024-03" db="EMBL/GenBank/DDBJ databases">
        <title>WGS assembly of Saponaria officinalis var. Norfolk2.</title>
        <authorList>
            <person name="Jenkins J."/>
            <person name="Shu S."/>
            <person name="Grimwood J."/>
            <person name="Barry K."/>
            <person name="Goodstein D."/>
            <person name="Schmutz J."/>
            <person name="Leebens-Mack J."/>
            <person name="Osbourn A."/>
        </authorList>
    </citation>
    <scope>NUCLEOTIDE SEQUENCE [LARGE SCALE GENOMIC DNA]</scope>
    <source>
        <strain evidence="24">cv. Norfolk2</strain>
        <strain evidence="23">JIC</strain>
        <tissue evidence="23">Leaf</tissue>
    </source>
</reference>
<dbReference type="Gene3D" id="1.10.510.10">
    <property type="entry name" value="Transferase(Phosphotransferase) domain 1"/>
    <property type="match status" value="1"/>
</dbReference>
<evidence type="ECO:0000256" key="10">
    <source>
        <dbReference type="ARBA" id="ARBA00022737"/>
    </source>
</evidence>
<evidence type="ECO:0000256" key="18">
    <source>
        <dbReference type="ARBA" id="ARBA00047899"/>
    </source>
</evidence>
<keyword evidence="8 21" id="KW-0812">Transmembrane</keyword>
<name>A0AAW1M200_SAPOF</name>
<dbReference type="PROSITE" id="PS51450">
    <property type="entry name" value="LRR"/>
    <property type="match status" value="1"/>
</dbReference>
<dbReference type="FunFam" id="3.30.200.20:FF:000432">
    <property type="entry name" value="LRR receptor-like serine/threonine-protein kinase EFR"/>
    <property type="match status" value="1"/>
</dbReference>
<keyword evidence="11 20" id="KW-0547">Nucleotide-binding</keyword>
<dbReference type="GO" id="GO:0005886">
    <property type="term" value="C:plasma membrane"/>
    <property type="evidence" value="ECO:0007669"/>
    <property type="project" value="UniProtKB-SubCell"/>
</dbReference>
<evidence type="ECO:0000313" key="24">
    <source>
        <dbReference type="Proteomes" id="UP001443914"/>
    </source>
</evidence>
<keyword evidence="9" id="KW-0732">Signal</keyword>
<keyword evidence="5" id="KW-0597">Phosphoprotein</keyword>
<dbReference type="InterPro" id="IPR001611">
    <property type="entry name" value="Leu-rich_rpt"/>
</dbReference>
<dbReference type="PROSITE" id="PS00107">
    <property type="entry name" value="PROTEIN_KINASE_ATP"/>
    <property type="match status" value="1"/>
</dbReference>
<dbReference type="InterPro" id="IPR008271">
    <property type="entry name" value="Ser/Thr_kinase_AS"/>
</dbReference>
<gene>
    <name evidence="23" type="ORF">RND81_03G218000</name>
</gene>
<dbReference type="InterPro" id="IPR017441">
    <property type="entry name" value="Protein_kinase_ATP_BS"/>
</dbReference>
<evidence type="ECO:0000256" key="7">
    <source>
        <dbReference type="ARBA" id="ARBA00022679"/>
    </source>
</evidence>
<protein>
    <recommendedName>
        <fullName evidence="2">non-specific serine/threonine protein kinase</fullName>
        <ecNumber evidence="2">2.7.11.1</ecNumber>
    </recommendedName>
</protein>
<evidence type="ECO:0000256" key="16">
    <source>
        <dbReference type="ARBA" id="ARBA00023170"/>
    </source>
</evidence>
<dbReference type="InterPro" id="IPR003591">
    <property type="entry name" value="Leu-rich_rpt_typical-subtyp"/>
</dbReference>
<dbReference type="EMBL" id="JBDFQZ010000003">
    <property type="protein sequence ID" value="KAK9743110.1"/>
    <property type="molecule type" value="Genomic_DNA"/>
</dbReference>
<dbReference type="PROSITE" id="PS00108">
    <property type="entry name" value="PROTEIN_KINASE_ST"/>
    <property type="match status" value="1"/>
</dbReference>
<dbReference type="SUPFAM" id="SSF56112">
    <property type="entry name" value="Protein kinase-like (PK-like)"/>
    <property type="match status" value="1"/>
</dbReference>
<dbReference type="Gene3D" id="3.30.200.20">
    <property type="entry name" value="Phosphorylase Kinase, domain 1"/>
    <property type="match status" value="1"/>
</dbReference>
<evidence type="ECO:0000256" key="3">
    <source>
        <dbReference type="ARBA" id="ARBA00022475"/>
    </source>
</evidence>
<evidence type="ECO:0000256" key="1">
    <source>
        <dbReference type="ARBA" id="ARBA00004162"/>
    </source>
</evidence>
<organism evidence="23 24">
    <name type="scientific">Saponaria officinalis</name>
    <name type="common">Common soapwort</name>
    <name type="synonym">Lychnis saponaria</name>
    <dbReference type="NCBI Taxonomy" id="3572"/>
    <lineage>
        <taxon>Eukaryota</taxon>
        <taxon>Viridiplantae</taxon>
        <taxon>Streptophyta</taxon>
        <taxon>Embryophyta</taxon>
        <taxon>Tracheophyta</taxon>
        <taxon>Spermatophyta</taxon>
        <taxon>Magnoliopsida</taxon>
        <taxon>eudicotyledons</taxon>
        <taxon>Gunneridae</taxon>
        <taxon>Pentapetalae</taxon>
        <taxon>Caryophyllales</taxon>
        <taxon>Caryophyllaceae</taxon>
        <taxon>Caryophylleae</taxon>
        <taxon>Saponaria</taxon>
    </lineage>
</organism>
<dbReference type="SMART" id="SM00369">
    <property type="entry name" value="LRR_TYP"/>
    <property type="match status" value="5"/>
</dbReference>